<dbReference type="AlphaFoldDB" id="A0A0E9UEU6"/>
<accession>A0A0E9UEU6</accession>
<evidence type="ECO:0000313" key="1">
    <source>
        <dbReference type="EMBL" id="JAH63730.1"/>
    </source>
</evidence>
<reference evidence="1" key="1">
    <citation type="submission" date="2014-11" db="EMBL/GenBank/DDBJ databases">
        <authorList>
            <person name="Amaro Gonzalez C."/>
        </authorList>
    </citation>
    <scope>NUCLEOTIDE SEQUENCE</scope>
</reference>
<reference evidence="1" key="2">
    <citation type="journal article" date="2015" name="Fish Shellfish Immunol.">
        <title>Early steps in the European eel (Anguilla anguilla)-Vibrio vulnificus interaction in the gills: Role of the RtxA13 toxin.</title>
        <authorList>
            <person name="Callol A."/>
            <person name="Pajuelo D."/>
            <person name="Ebbesson L."/>
            <person name="Teles M."/>
            <person name="MacKenzie S."/>
            <person name="Amaro C."/>
        </authorList>
    </citation>
    <scope>NUCLEOTIDE SEQUENCE</scope>
</reference>
<organism evidence="1">
    <name type="scientific">Anguilla anguilla</name>
    <name type="common">European freshwater eel</name>
    <name type="synonym">Muraena anguilla</name>
    <dbReference type="NCBI Taxonomy" id="7936"/>
    <lineage>
        <taxon>Eukaryota</taxon>
        <taxon>Metazoa</taxon>
        <taxon>Chordata</taxon>
        <taxon>Craniata</taxon>
        <taxon>Vertebrata</taxon>
        <taxon>Euteleostomi</taxon>
        <taxon>Actinopterygii</taxon>
        <taxon>Neopterygii</taxon>
        <taxon>Teleostei</taxon>
        <taxon>Anguilliformes</taxon>
        <taxon>Anguillidae</taxon>
        <taxon>Anguilla</taxon>
    </lineage>
</organism>
<name>A0A0E9UEU6_ANGAN</name>
<protein>
    <submittedName>
        <fullName evidence="1">Uncharacterized protein</fullName>
    </submittedName>
</protein>
<dbReference type="EMBL" id="GBXM01044847">
    <property type="protein sequence ID" value="JAH63730.1"/>
    <property type="molecule type" value="Transcribed_RNA"/>
</dbReference>
<sequence length="42" mass="5006">MTRSYLSRRCKCADSWFGSSGQMRRNNPRIWTNNLLHLATLY</sequence>
<proteinExistence type="predicted"/>